<evidence type="ECO:0000256" key="8">
    <source>
        <dbReference type="PIRNR" id="PIRNR001369"/>
    </source>
</evidence>
<dbReference type="Gene3D" id="1.10.230.10">
    <property type="entry name" value="Cytochrome P450-Terp, domain 2"/>
    <property type="match status" value="1"/>
</dbReference>
<dbReference type="NCBIfam" id="TIGR01798">
    <property type="entry name" value="cit_synth_I"/>
    <property type="match status" value="1"/>
</dbReference>
<proteinExistence type="inferred from homology"/>
<dbReference type="PANTHER" id="PTHR42871:SF1">
    <property type="entry name" value="CITRATE SYNTHASE"/>
    <property type="match status" value="1"/>
</dbReference>
<dbReference type="InterPro" id="IPR002020">
    <property type="entry name" value="Citrate_synthase"/>
</dbReference>
<evidence type="ECO:0000256" key="4">
    <source>
        <dbReference type="ARBA" id="ARBA00022532"/>
    </source>
</evidence>
<keyword evidence="5 8" id="KW-0808">Transferase</keyword>
<dbReference type="InterPro" id="IPR010953">
    <property type="entry name" value="Citrate_synthase_typ-I"/>
</dbReference>
<dbReference type="Gene3D" id="2.20.28.60">
    <property type="match status" value="1"/>
</dbReference>
<dbReference type="GO" id="GO:0005737">
    <property type="term" value="C:cytoplasm"/>
    <property type="evidence" value="ECO:0007669"/>
    <property type="project" value="InterPro"/>
</dbReference>
<dbReference type="Pfam" id="PF00285">
    <property type="entry name" value="Citrate_synt"/>
    <property type="match status" value="1"/>
</dbReference>
<dbReference type="GO" id="GO:0006099">
    <property type="term" value="P:tricarboxylic acid cycle"/>
    <property type="evidence" value="ECO:0007669"/>
    <property type="project" value="UniProtKB-UniRule"/>
</dbReference>
<dbReference type="InterPro" id="IPR016142">
    <property type="entry name" value="Citrate_synth-like_lrg_a-sub"/>
</dbReference>
<dbReference type="eggNOG" id="COG0372">
    <property type="taxonomic scope" value="Bacteria"/>
</dbReference>
<dbReference type="SUPFAM" id="SSF48256">
    <property type="entry name" value="Citrate synthase"/>
    <property type="match status" value="1"/>
</dbReference>
<feature type="active site" evidence="9">
    <location>
        <position position="310"/>
    </location>
</feature>
<evidence type="ECO:0000256" key="3">
    <source>
        <dbReference type="ARBA" id="ARBA00022134"/>
    </source>
</evidence>
<evidence type="ECO:0000256" key="2">
    <source>
        <dbReference type="ARBA" id="ARBA00010566"/>
    </source>
</evidence>
<dbReference type="NCBIfam" id="NF004126">
    <property type="entry name" value="PRK05614.1"/>
    <property type="match status" value="1"/>
</dbReference>
<dbReference type="InterPro" id="IPR016143">
    <property type="entry name" value="Citrate_synth-like_sm_a-sub"/>
</dbReference>
<evidence type="ECO:0000256" key="1">
    <source>
        <dbReference type="ARBA" id="ARBA00004751"/>
    </source>
</evidence>
<protein>
    <recommendedName>
        <fullName evidence="3 7">Citrate synthase</fullName>
    </recommendedName>
</protein>
<comment type="catalytic activity">
    <reaction evidence="6 10">
        <text>oxaloacetate + acetyl-CoA + H2O = citrate + CoA + H(+)</text>
        <dbReference type="Rhea" id="RHEA:16845"/>
        <dbReference type="ChEBI" id="CHEBI:15377"/>
        <dbReference type="ChEBI" id="CHEBI:15378"/>
        <dbReference type="ChEBI" id="CHEBI:16452"/>
        <dbReference type="ChEBI" id="CHEBI:16947"/>
        <dbReference type="ChEBI" id="CHEBI:57287"/>
        <dbReference type="ChEBI" id="CHEBI:57288"/>
        <dbReference type="EC" id="2.3.3.16"/>
    </reaction>
</comment>
<dbReference type="Proteomes" id="UP000007307">
    <property type="component" value="Chromosome"/>
</dbReference>
<keyword evidence="13" id="KW-1185">Reference proteome</keyword>
<evidence type="ECO:0000313" key="12">
    <source>
        <dbReference type="EMBL" id="ACM49721.1"/>
    </source>
</evidence>
<accession>B9KH17</accession>
<dbReference type="UniPathway" id="UPA00223">
    <property type="reaction ID" value="UER00717"/>
</dbReference>
<evidence type="ECO:0000256" key="10">
    <source>
        <dbReference type="RuleBase" id="RU003370"/>
    </source>
</evidence>
<gene>
    <name evidence="12" type="primary">gltA</name>
    <name evidence="12" type="ordered locus">AMF_896</name>
</gene>
<keyword evidence="4 10" id="KW-0816">Tricarboxylic acid cycle</keyword>
<dbReference type="PRINTS" id="PR00143">
    <property type="entry name" value="CITRTSNTHASE"/>
</dbReference>
<dbReference type="KEGG" id="amf:AMF_896"/>
<keyword evidence="12" id="KW-0012">Acyltransferase</keyword>
<evidence type="ECO:0000313" key="13">
    <source>
        <dbReference type="Proteomes" id="UP000007307"/>
    </source>
</evidence>
<organism evidence="12 13">
    <name type="scientific">Anaplasma marginale (strain Florida)</name>
    <dbReference type="NCBI Taxonomy" id="320483"/>
    <lineage>
        <taxon>Bacteria</taxon>
        <taxon>Pseudomonadati</taxon>
        <taxon>Pseudomonadota</taxon>
        <taxon>Alphaproteobacteria</taxon>
        <taxon>Rickettsiales</taxon>
        <taxon>Anaplasmataceae</taxon>
        <taxon>Anaplasma</taxon>
    </lineage>
</organism>
<evidence type="ECO:0000256" key="11">
    <source>
        <dbReference type="RuleBase" id="RU003406"/>
    </source>
</evidence>
<comment type="similarity">
    <text evidence="2 8 11">Belongs to the citrate synthase family.</text>
</comment>
<dbReference type="FunFam" id="1.10.230.10:FF:000002">
    <property type="entry name" value="Citrate synthase"/>
    <property type="match status" value="1"/>
</dbReference>
<dbReference type="EMBL" id="CP001079">
    <property type="protein sequence ID" value="ACM49721.1"/>
    <property type="molecule type" value="Genomic_DNA"/>
</dbReference>
<dbReference type="STRING" id="320483.AMF_896"/>
<dbReference type="PANTHER" id="PTHR42871">
    <property type="entry name" value="CITRATE SYNTHASE"/>
    <property type="match status" value="1"/>
</dbReference>
<evidence type="ECO:0000256" key="6">
    <source>
        <dbReference type="ARBA" id="ARBA00049288"/>
    </source>
</evidence>
<dbReference type="InterPro" id="IPR019810">
    <property type="entry name" value="Citrate_synthase_AS"/>
</dbReference>
<dbReference type="GO" id="GO:0036440">
    <property type="term" value="F:citrate synthase activity"/>
    <property type="evidence" value="ECO:0007669"/>
    <property type="project" value="UniProtKB-EC"/>
</dbReference>
<dbReference type="InterPro" id="IPR024176">
    <property type="entry name" value="Citrate_synthase_bac-typ"/>
</dbReference>
<evidence type="ECO:0000256" key="7">
    <source>
        <dbReference type="NCBIfam" id="TIGR01798"/>
    </source>
</evidence>
<dbReference type="AlphaFoldDB" id="B9KH17"/>
<dbReference type="Gene3D" id="1.10.580.10">
    <property type="entry name" value="Citrate Synthase, domain 1"/>
    <property type="match status" value="1"/>
</dbReference>
<comment type="pathway">
    <text evidence="1 10">Carbohydrate metabolism; tricarboxylic acid cycle; isocitrate from oxaloacetate: step 1/2.</text>
</comment>
<reference evidence="12 13" key="1">
    <citation type="journal article" date="2009" name="BMC Genomics">
        <title>Conservation in the face of diversity: multistrain analysis of an intracellular bacterium.</title>
        <authorList>
            <person name="Dark M.J."/>
            <person name="Herndon D.R."/>
            <person name="Kappmeyer L.S."/>
            <person name="Gonzales M.P."/>
            <person name="Nordeen E."/>
            <person name="Palmer G.H."/>
            <person name="Knowles D.P. Jr."/>
            <person name="Brayton K.A."/>
        </authorList>
    </citation>
    <scope>NUCLEOTIDE SEQUENCE [LARGE SCALE GENOMIC DNA]</scope>
    <source>
        <strain evidence="12 13">Florida</strain>
    </source>
</reference>
<sequence length="427" mass="46324">MSLLSGVGSGMVEKAILECGDCKISLPVMHGSDGTLAVDTTSLYKDSKILTYDPGFMSTAACKSEITFIDGDEGILRYRGYDIADLTMADGGFCSIAYLLLYGTMPQGRELADFVATVSRECNVRTQVLDVIRALPRDAHPMAILIASFAALAAHYHGANSLDPLRSAIVAISQVPGIVASIYRHTSGAPLIEADPSLGYVQNFVHMMFGDLHETRKSIICKALEAIFIMHADHEQNASTATVRATGSAGANLFACLSAGAATLWGPAHGGANEAVVKMLEEIGRPERVGEFIEKVKEKESGVRLMGFGHRVYKNYDPRARIIRDICKETLSGLGADDPLLDVATALEKAALEDEYFVKRSLYPNVDFYSGIVLKAAGVPVNMFTAFFALARTTGWSAQWYEMLDKQHEGSKICRPRQLYTGKMNAE</sequence>
<dbReference type="PROSITE" id="PS00480">
    <property type="entry name" value="CITRATE_SYNTHASE"/>
    <property type="match status" value="1"/>
</dbReference>
<dbReference type="InterPro" id="IPR036969">
    <property type="entry name" value="Citrate_synthase_sf"/>
</dbReference>
<dbReference type="PIRSF" id="PIRSF001369">
    <property type="entry name" value="Citrate_synth"/>
    <property type="match status" value="1"/>
</dbReference>
<dbReference type="HOGENOM" id="CLU_025068_0_0_5"/>
<evidence type="ECO:0000256" key="5">
    <source>
        <dbReference type="ARBA" id="ARBA00022679"/>
    </source>
</evidence>
<evidence type="ECO:0000256" key="9">
    <source>
        <dbReference type="PIRSR" id="PIRSR001369-1"/>
    </source>
</evidence>
<name>B9KH17_ANAMF</name>
<feature type="active site" evidence="9">
    <location>
        <position position="367"/>
    </location>
</feature>